<reference evidence="2" key="1">
    <citation type="submission" date="2016-08" db="EMBL/GenBank/DDBJ databases">
        <authorList>
            <person name="Loux V."/>
            <person name="Rue O."/>
        </authorList>
    </citation>
    <scope>NUCLEOTIDE SEQUENCE [LARGE SCALE GENOMIC DNA]</scope>
    <source>
        <strain evidence="2">INRA Bc05-F1</strain>
    </source>
</reference>
<dbReference type="Proteomes" id="UP000196052">
    <property type="component" value="Unassembled WGS sequence"/>
</dbReference>
<gene>
    <name evidence="1" type="ORF">BC05F1_04222</name>
</gene>
<dbReference type="AlphaFoldDB" id="A0A1C4FBD0"/>
<evidence type="ECO:0000313" key="1">
    <source>
        <dbReference type="EMBL" id="SCC53180.1"/>
    </source>
</evidence>
<proteinExistence type="predicted"/>
<protein>
    <submittedName>
        <fullName evidence="1">Uncharacterized protein</fullName>
    </submittedName>
</protein>
<name>A0A1C4FBD0_9BACI</name>
<accession>A0A1C4FBD0</accession>
<sequence>MICRTIRVQVPWEFVSTVTEENMKQKLESTPGLLVNLFKTCKRNHSKSKESEIERIFREI</sequence>
<organism evidence="1 2">
    <name type="scientific">Bacillus wiedmannii</name>
    <dbReference type="NCBI Taxonomy" id="1890302"/>
    <lineage>
        <taxon>Bacteria</taxon>
        <taxon>Bacillati</taxon>
        <taxon>Bacillota</taxon>
        <taxon>Bacilli</taxon>
        <taxon>Bacillales</taxon>
        <taxon>Bacillaceae</taxon>
        <taxon>Bacillus</taxon>
        <taxon>Bacillus cereus group</taxon>
    </lineage>
</organism>
<dbReference type="EMBL" id="FMBE01000014">
    <property type="protein sequence ID" value="SCC53180.1"/>
    <property type="molecule type" value="Genomic_DNA"/>
</dbReference>
<evidence type="ECO:0000313" key="2">
    <source>
        <dbReference type="Proteomes" id="UP000196052"/>
    </source>
</evidence>
<dbReference type="RefSeq" id="WP_179196644.1">
    <property type="nucleotide sequence ID" value="NZ_CP036072.1"/>
</dbReference>